<feature type="transmembrane region" description="Helical" evidence="9">
    <location>
        <begin position="424"/>
        <end position="446"/>
    </location>
</feature>
<evidence type="ECO:0000256" key="5">
    <source>
        <dbReference type="ARBA" id="ARBA00022840"/>
    </source>
</evidence>
<keyword evidence="6 9" id="KW-1133">Transmembrane helix</keyword>
<evidence type="ECO:0000256" key="7">
    <source>
        <dbReference type="ARBA" id="ARBA00023136"/>
    </source>
</evidence>
<dbReference type="SMART" id="SM00382">
    <property type="entry name" value="AAA"/>
    <property type="match status" value="2"/>
</dbReference>
<evidence type="ECO:0000259" key="10">
    <source>
        <dbReference type="PROSITE" id="PS50893"/>
    </source>
</evidence>
<evidence type="ECO:0000256" key="1">
    <source>
        <dbReference type="ARBA" id="ARBA00004141"/>
    </source>
</evidence>
<proteinExistence type="predicted"/>
<dbReference type="GO" id="GO:0016020">
    <property type="term" value="C:membrane"/>
    <property type="evidence" value="ECO:0007669"/>
    <property type="project" value="UniProtKB-SubCell"/>
</dbReference>
<dbReference type="Proteomes" id="UP001530400">
    <property type="component" value="Unassembled WGS sequence"/>
</dbReference>
<protein>
    <recommendedName>
        <fullName evidence="10">ABC transporter domain-containing protein</fullName>
    </recommendedName>
</protein>
<feature type="transmembrane region" description="Helical" evidence="9">
    <location>
        <begin position="627"/>
        <end position="649"/>
    </location>
</feature>
<dbReference type="InterPro" id="IPR017871">
    <property type="entry name" value="ABC_transporter-like_CS"/>
</dbReference>
<accession>A0ABD3N094</accession>
<evidence type="ECO:0000313" key="11">
    <source>
        <dbReference type="EMBL" id="KAL3769539.1"/>
    </source>
</evidence>
<dbReference type="InterPro" id="IPR043926">
    <property type="entry name" value="ABCG_dom"/>
</dbReference>
<name>A0ABD3N094_9STRA</name>
<reference evidence="11 12" key="1">
    <citation type="submission" date="2024-10" db="EMBL/GenBank/DDBJ databases">
        <title>Updated reference genomes for cyclostephanoid diatoms.</title>
        <authorList>
            <person name="Roberts W.R."/>
            <person name="Alverson A.J."/>
        </authorList>
    </citation>
    <scope>NUCLEOTIDE SEQUENCE [LARGE SCALE GENOMIC DNA]</scope>
    <source>
        <strain evidence="11 12">AJA010-31</strain>
    </source>
</reference>
<evidence type="ECO:0000256" key="6">
    <source>
        <dbReference type="ARBA" id="ARBA00022989"/>
    </source>
</evidence>
<dbReference type="Pfam" id="PF01061">
    <property type="entry name" value="ABC2_membrane"/>
    <property type="match status" value="2"/>
</dbReference>
<dbReference type="InterPro" id="IPR027417">
    <property type="entry name" value="P-loop_NTPase"/>
</dbReference>
<dbReference type="GO" id="GO:0005524">
    <property type="term" value="F:ATP binding"/>
    <property type="evidence" value="ECO:0007669"/>
    <property type="project" value="UniProtKB-KW"/>
</dbReference>
<evidence type="ECO:0000256" key="9">
    <source>
        <dbReference type="SAM" id="Phobius"/>
    </source>
</evidence>
<dbReference type="PROSITE" id="PS00211">
    <property type="entry name" value="ABC_TRANSPORTER_1"/>
    <property type="match status" value="1"/>
</dbReference>
<feature type="region of interest" description="Disordered" evidence="8">
    <location>
        <begin position="669"/>
        <end position="688"/>
    </location>
</feature>
<dbReference type="Gene3D" id="3.40.50.300">
    <property type="entry name" value="P-loop containing nucleotide triphosphate hydrolases"/>
    <property type="match status" value="2"/>
</dbReference>
<feature type="transmembrane region" description="Helical" evidence="9">
    <location>
        <begin position="1175"/>
        <end position="1200"/>
    </location>
</feature>
<keyword evidence="5" id="KW-0067">ATP-binding</keyword>
<evidence type="ECO:0000256" key="3">
    <source>
        <dbReference type="ARBA" id="ARBA00022692"/>
    </source>
</evidence>
<keyword evidence="4" id="KW-0547">Nucleotide-binding</keyword>
<organism evidence="11 12">
    <name type="scientific">Cyclotella atomus</name>
    <dbReference type="NCBI Taxonomy" id="382360"/>
    <lineage>
        <taxon>Eukaryota</taxon>
        <taxon>Sar</taxon>
        <taxon>Stramenopiles</taxon>
        <taxon>Ochrophyta</taxon>
        <taxon>Bacillariophyta</taxon>
        <taxon>Coscinodiscophyceae</taxon>
        <taxon>Thalassiosirophycidae</taxon>
        <taxon>Stephanodiscales</taxon>
        <taxon>Stephanodiscaceae</taxon>
        <taxon>Cyclotella</taxon>
    </lineage>
</organism>
<dbReference type="InterPro" id="IPR013525">
    <property type="entry name" value="ABC2_TM"/>
</dbReference>
<dbReference type="InterPro" id="IPR003593">
    <property type="entry name" value="AAA+_ATPase"/>
</dbReference>
<feature type="transmembrane region" description="Helical" evidence="9">
    <location>
        <begin position="1031"/>
        <end position="1052"/>
    </location>
</feature>
<evidence type="ECO:0000256" key="2">
    <source>
        <dbReference type="ARBA" id="ARBA00022448"/>
    </source>
</evidence>
<keyword evidence="7 9" id="KW-0472">Membrane</keyword>
<gene>
    <name evidence="11" type="ORF">ACHAWO_011052</name>
</gene>
<feature type="transmembrane region" description="Helical" evidence="9">
    <location>
        <begin position="391"/>
        <end position="412"/>
    </location>
</feature>
<evidence type="ECO:0000256" key="8">
    <source>
        <dbReference type="SAM" id="MobiDB-lite"/>
    </source>
</evidence>
<keyword evidence="12" id="KW-1185">Reference proteome</keyword>
<evidence type="ECO:0000313" key="12">
    <source>
        <dbReference type="Proteomes" id="UP001530400"/>
    </source>
</evidence>
<dbReference type="SUPFAM" id="SSF52540">
    <property type="entry name" value="P-loop containing nucleoside triphosphate hydrolases"/>
    <property type="match status" value="2"/>
</dbReference>
<dbReference type="PANTHER" id="PTHR19241">
    <property type="entry name" value="ATP-BINDING CASSETTE TRANSPORTER"/>
    <property type="match status" value="1"/>
</dbReference>
<dbReference type="EMBL" id="JALLPJ020001330">
    <property type="protein sequence ID" value="KAL3769539.1"/>
    <property type="molecule type" value="Genomic_DNA"/>
</dbReference>
<feature type="domain" description="ABC transporter" evidence="10">
    <location>
        <begin position="698"/>
        <end position="945"/>
    </location>
</feature>
<feature type="transmembrane region" description="Helical" evidence="9">
    <location>
        <begin position="1140"/>
        <end position="1163"/>
    </location>
</feature>
<comment type="caution">
    <text evidence="11">The sequence shown here is derived from an EMBL/GenBank/DDBJ whole genome shotgun (WGS) entry which is preliminary data.</text>
</comment>
<feature type="transmembrane region" description="Helical" evidence="9">
    <location>
        <begin position="1105"/>
        <end position="1128"/>
    </location>
</feature>
<comment type="subcellular location">
    <subcellularLocation>
        <location evidence="1">Membrane</location>
        <topology evidence="1">Multi-pass membrane protein</topology>
    </subcellularLocation>
</comment>
<sequence length="1480" mass="162483">MEKSATDQFIEETTKPLTSHRNTTPFTITFQDLSVYVPAVEPCLPCCTFRNIKAFGAEHLGFPLTEREGFATLDRVSGQVKSGETLLVLGSSGSGKSTLLRALCGRLNETDDLSGTVSLNGMPIGKSNQSWKRMCSYVSPDDGTHSPVLTVGETFRFAAQCTSDGKTNDTTLETRVDWMLEALGLSHVKNTVVGDENLRGVSGGQKRRVTVGEMLLNPHSRVFCLDNITDGLASTDSYSMLEQISSACKKHGMAAIITLLQPSDEIVGLFDKLLVLSGEGQPTYFGPVDREKLREVFIGDANPKVADTGSIADLVLSQSKDVVFSPFLDSETHRELIKEIGDVRSSAPFVEDREAALKALLPTAKYSNSASYQLMIIASRRVKLIMRNQMTYARVVIAIVFGIIVGSLFSALNNDTIGALGKTGYIFLSSFLVLMLSAAVTIPDGFRQRITLFKHRNAEFYSGRIAYLVQWALDMPLSVIEATLIASISYWWVGMTPGLSHFFLFLFALIGLESFGQAFARVLCALSRTQVSANVASSLLILLFATVGGFMPTYDSIPWLLRWLSWLTPVAYAFEAMMINQFDGESFFGVVIVNEQVGMTSIGTVQGTKYLAAQSLPREPWTSNPGIMAFDIIMLFVFAFILDLIGLHFQERTRHWYFNQIRRSRKQVHGTKISSSAEDPEAQGASNLDQGGHEIASLSVKNLCYIVKAGKKGSQSDLTLLKDVTARFTKGRMCALMGQSGAGKTTLLDVIAGYKTGGKITGDIMIDGQPKLDATWRHISGYAEQQDLLNPYMSCREAIEFTANCRLPANVDRKAAVDDVIKLMALEPFSNMIIGREFQGEGLPKHARKRLTIAVQLVTKPKILFLDEPTSGLGATAAGLVMSVVRRSTDALGLITLVTIHQPSRKMFEGFDDLLLLAKGGRVSYCGELGSNSETLLNYFADLSGEKPPPSVNPADFVLGVLDNGSPDDAVATFQQCGLSKDMATAIDADINGADGKKPLLIQGNKLSFFSELILLVKRQFLVQWRNPAYSLMRGAVSAGACIILGILFFKVEHNIQGAVFSIASIFFMVFVLVIPMQSAVIPLIEDRSVLYREAVSGTYSRLSYGLGQLIADIPFHAVNTIIMYVVIYYMVGFRPGAEYVGFFIFMLFLANWSVMSLGQLYALVTPNEETANGLAGLSVILSVCLMGFLITSSAMPSYWTWAYQANLFRYILQGLVTNELSGLSYRIDIGQLIPEIDTNSTLLPRQNSLDSVFNDEGNNLKAITFLQGDLPDGDNLSAQASRLVGLALNIDGENADTPESQEDLKSLISCLVENDCMVEPVHTNFIQCTADFSSVCAHEFQGLIGHLEDGQNQVAKCFDNDNYNDGVSDVLTKNTESHHKVASCMMRKLLPSRGVARIIRGFKDLQKIVIAIQDIVEKGLDIPGDAILFYFGWAQFDTDTLTFEAPWKWHYCVTAVAIFLVGMELIKLFAVNFIVWTKR</sequence>
<feature type="transmembrane region" description="Helical" evidence="9">
    <location>
        <begin position="1452"/>
        <end position="1477"/>
    </location>
</feature>
<feature type="domain" description="ABC transporter" evidence="10">
    <location>
        <begin position="55"/>
        <end position="296"/>
    </location>
</feature>
<keyword evidence="3 9" id="KW-0812">Transmembrane</keyword>
<evidence type="ECO:0000256" key="4">
    <source>
        <dbReference type="ARBA" id="ARBA00022741"/>
    </source>
</evidence>
<keyword evidence="2" id="KW-0813">Transport</keyword>
<dbReference type="InterPro" id="IPR003439">
    <property type="entry name" value="ABC_transporter-like_ATP-bd"/>
</dbReference>
<dbReference type="Pfam" id="PF19055">
    <property type="entry name" value="ABC2_membrane_7"/>
    <property type="match status" value="1"/>
</dbReference>
<feature type="transmembrane region" description="Helical" evidence="9">
    <location>
        <begin position="1059"/>
        <end position="1085"/>
    </location>
</feature>
<feature type="transmembrane region" description="Helical" evidence="9">
    <location>
        <begin position="499"/>
        <end position="519"/>
    </location>
</feature>
<feature type="transmembrane region" description="Helical" evidence="9">
    <location>
        <begin position="531"/>
        <end position="551"/>
    </location>
</feature>
<dbReference type="Pfam" id="PF00005">
    <property type="entry name" value="ABC_tran"/>
    <property type="match status" value="2"/>
</dbReference>
<dbReference type="PROSITE" id="PS50893">
    <property type="entry name" value="ABC_TRANSPORTER_2"/>
    <property type="match status" value="2"/>
</dbReference>